<evidence type="ECO:0000256" key="5">
    <source>
        <dbReference type="PROSITE-ProRule" id="PRU01248"/>
    </source>
</evidence>
<dbReference type="PANTHER" id="PTHR30629:SF2">
    <property type="entry name" value="PROPHAGE INTEGRASE INTS-RELATED"/>
    <property type="match status" value="1"/>
</dbReference>
<evidence type="ECO:0000256" key="1">
    <source>
        <dbReference type="ARBA" id="ARBA00008857"/>
    </source>
</evidence>
<dbReference type="InterPro" id="IPR011010">
    <property type="entry name" value="DNA_brk_join_enz"/>
</dbReference>
<sequence>MGINKKEFVHKVDTGLKADNAYRKFFFRCIVEGKEYSKLFDYSDKGWDKRTRVSQAKTDAKSFRDKKINPVTEINENIKLDEFISEFFKYAPETTWKQTKINHYNNYIEPHLGKKKVQAIKQMHIKECIKKQEELGLKPRTIKTTLEVLNPVFKEAMVNRLIDFNPCDGITIKIPKTKKIVVGASEQLLEIFNAIQKVFEDDPFYQSLYFFALQGRRKSEILGLKWQNIDFDKGTYLIEDTKNGEHQMFVLPNYISELLKSFNSPIGYVYESRINKEEPISNIEKQTKKIKKILPNFTLHYMRNVVVSAMAEQGVSATLMSGALGHNNTNTLSKYLSLNYGKGSREAIKVIEKIIQKK</sequence>
<protein>
    <submittedName>
        <fullName evidence="8">Tyrosine-type recombinase/integrase</fullName>
    </submittedName>
</protein>
<evidence type="ECO:0000313" key="9">
    <source>
        <dbReference type="Proteomes" id="UP001169069"/>
    </source>
</evidence>
<dbReference type="PANTHER" id="PTHR30629">
    <property type="entry name" value="PROPHAGE INTEGRASE"/>
    <property type="match status" value="1"/>
</dbReference>
<dbReference type="RefSeq" id="WP_289412071.1">
    <property type="nucleotide sequence ID" value="NZ_JAQIBD010000001.1"/>
</dbReference>
<dbReference type="Pfam" id="PF00589">
    <property type="entry name" value="Phage_integrase"/>
    <property type="match status" value="1"/>
</dbReference>
<evidence type="ECO:0000256" key="3">
    <source>
        <dbReference type="ARBA" id="ARBA00023125"/>
    </source>
</evidence>
<dbReference type="InterPro" id="IPR053876">
    <property type="entry name" value="Phage_int_M"/>
</dbReference>
<dbReference type="Gene3D" id="1.10.443.10">
    <property type="entry name" value="Intergrase catalytic core"/>
    <property type="match status" value="1"/>
</dbReference>
<keyword evidence="9" id="KW-1185">Reference proteome</keyword>
<dbReference type="Proteomes" id="UP001169069">
    <property type="component" value="Unassembled WGS sequence"/>
</dbReference>
<dbReference type="Pfam" id="PF22022">
    <property type="entry name" value="Phage_int_M"/>
    <property type="match status" value="1"/>
</dbReference>
<dbReference type="InterPro" id="IPR044068">
    <property type="entry name" value="CB"/>
</dbReference>
<accession>A0ABT7QVD2</accession>
<name>A0ABT7QVD2_9BACT</name>
<dbReference type="EMBL" id="JAQIBD010000001">
    <property type="protein sequence ID" value="MDM5270795.1"/>
    <property type="molecule type" value="Genomic_DNA"/>
</dbReference>
<dbReference type="PROSITE" id="PS51898">
    <property type="entry name" value="TYR_RECOMBINASE"/>
    <property type="match status" value="1"/>
</dbReference>
<dbReference type="InterPro" id="IPR010998">
    <property type="entry name" value="Integrase_recombinase_N"/>
</dbReference>
<gene>
    <name evidence="8" type="ORF">PGH07_01235</name>
</gene>
<dbReference type="InterPro" id="IPR013762">
    <property type="entry name" value="Integrase-like_cat_sf"/>
</dbReference>
<organism evidence="8 9">
    <name type="scientific">Sulfurovum zhangzhouensis</name>
    <dbReference type="NCBI Taxonomy" id="3019067"/>
    <lineage>
        <taxon>Bacteria</taxon>
        <taxon>Pseudomonadati</taxon>
        <taxon>Campylobacterota</taxon>
        <taxon>Epsilonproteobacteria</taxon>
        <taxon>Campylobacterales</taxon>
        <taxon>Sulfurovaceae</taxon>
        <taxon>Sulfurovum</taxon>
    </lineage>
</organism>
<dbReference type="SUPFAM" id="SSF56349">
    <property type="entry name" value="DNA breaking-rejoining enzymes"/>
    <property type="match status" value="1"/>
</dbReference>
<keyword evidence="3 5" id="KW-0238">DNA-binding</keyword>
<dbReference type="Gene3D" id="1.10.150.130">
    <property type="match status" value="1"/>
</dbReference>
<comment type="caution">
    <text evidence="8">The sequence shown here is derived from an EMBL/GenBank/DDBJ whole genome shotgun (WGS) entry which is preliminary data.</text>
</comment>
<evidence type="ECO:0000259" key="7">
    <source>
        <dbReference type="PROSITE" id="PS51900"/>
    </source>
</evidence>
<evidence type="ECO:0000256" key="2">
    <source>
        <dbReference type="ARBA" id="ARBA00022908"/>
    </source>
</evidence>
<evidence type="ECO:0000313" key="8">
    <source>
        <dbReference type="EMBL" id="MDM5270795.1"/>
    </source>
</evidence>
<comment type="similarity">
    <text evidence="1">Belongs to the 'phage' integrase family.</text>
</comment>
<evidence type="ECO:0000256" key="4">
    <source>
        <dbReference type="ARBA" id="ARBA00023172"/>
    </source>
</evidence>
<keyword evidence="2" id="KW-0229">DNA integration</keyword>
<dbReference type="InterPro" id="IPR002104">
    <property type="entry name" value="Integrase_catalytic"/>
</dbReference>
<dbReference type="InterPro" id="IPR050808">
    <property type="entry name" value="Phage_Integrase"/>
</dbReference>
<proteinExistence type="inferred from homology"/>
<dbReference type="PROSITE" id="PS51900">
    <property type="entry name" value="CB"/>
    <property type="match status" value="1"/>
</dbReference>
<evidence type="ECO:0000259" key="6">
    <source>
        <dbReference type="PROSITE" id="PS51898"/>
    </source>
</evidence>
<reference evidence="8" key="1">
    <citation type="submission" date="2023-01" db="EMBL/GenBank/DDBJ databases">
        <title>Sulfurovum sp. zt1-1 genome assembly.</title>
        <authorList>
            <person name="Wang J."/>
        </authorList>
    </citation>
    <scope>NUCLEOTIDE SEQUENCE</scope>
    <source>
        <strain evidence="8">Zt1-1</strain>
    </source>
</reference>
<feature type="domain" description="Tyr recombinase" evidence="6">
    <location>
        <begin position="179"/>
        <end position="349"/>
    </location>
</feature>
<feature type="domain" description="Core-binding (CB)" evidence="7">
    <location>
        <begin position="78"/>
        <end position="157"/>
    </location>
</feature>
<keyword evidence="4" id="KW-0233">DNA recombination</keyword>